<accession>W4JQ40</accession>
<dbReference type="RefSeq" id="XP_009552640.1">
    <property type="nucleotide sequence ID" value="XM_009554345.1"/>
</dbReference>
<evidence type="ECO:0000256" key="5">
    <source>
        <dbReference type="SAM" id="MobiDB-lite"/>
    </source>
</evidence>
<dbReference type="HOGENOM" id="CLU_963313_0_0_1"/>
<dbReference type="SMART" id="SM00184">
    <property type="entry name" value="RING"/>
    <property type="match status" value="1"/>
</dbReference>
<gene>
    <name evidence="7" type="ORF">HETIRDRAFT_430671</name>
</gene>
<keyword evidence="1" id="KW-0479">Metal-binding</keyword>
<keyword evidence="2 4" id="KW-0863">Zinc-finger</keyword>
<evidence type="ECO:0000313" key="7">
    <source>
        <dbReference type="EMBL" id="ETW75200.1"/>
    </source>
</evidence>
<evidence type="ECO:0000256" key="4">
    <source>
        <dbReference type="PROSITE-ProRule" id="PRU00175"/>
    </source>
</evidence>
<dbReference type="InterPro" id="IPR017907">
    <property type="entry name" value="Znf_RING_CS"/>
</dbReference>
<dbReference type="InterPro" id="IPR001841">
    <property type="entry name" value="Znf_RING"/>
</dbReference>
<dbReference type="KEGG" id="hir:HETIRDRAFT_430671"/>
<feature type="region of interest" description="Disordered" evidence="5">
    <location>
        <begin position="207"/>
        <end position="238"/>
    </location>
</feature>
<evidence type="ECO:0000259" key="6">
    <source>
        <dbReference type="PROSITE" id="PS50089"/>
    </source>
</evidence>
<dbReference type="Gene3D" id="3.30.40.10">
    <property type="entry name" value="Zinc/RING finger domain, C3HC4 (zinc finger)"/>
    <property type="match status" value="1"/>
</dbReference>
<dbReference type="InParanoid" id="W4JQ40"/>
<evidence type="ECO:0000313" key="8">
    <source>
        <dbReference type="Proteomes" id="UP000030671"/>
    </source>
</evidence>
<protein>
    <recommendedName>
        <fullName evidence="6">RING-type domain-containing protein</fullName>
    </recommendedName>
</protein>
<evidence type="ECO:0000256" key="3">
    <source>
        <dbReference type="ARBA" id="ARBA00022833"/>
    </source>
</evidence>
<evidence type="ECO:0000256" key="2">
    <source>
        <dbReference type="ARBA" id="ARBA00022771"/>
    </source>
</evidence>
<organism evidence="7 8">
    <name type="scientific">Heterobasidion irregulare (strain TC 32-1)</name>
    <dbReference type="NCBI Taxonomy" id="747525"/>
    <lineage>
        <taxon>Eukaryota</taxon>
        <taxon>Fungi</taxon>
        <taxon>Dikarya</taxon>
        <taxon>Basidiomycota</taxon>
        <taxon>Agaricomycotina</taxon>
        <taxon>Agaricomycetes</taxon>
        <taxon>Russulales</taxon>
        <taxon>Bondarzewiaceae</taxon>
        <taxon>Heterobasidion</taxon>
        <taxon>Heterobasidion annosum species complex</taxon>
    </lineage>
</organism>
<keyword evidence="3" id="KW-0862">Zinc</keyword>
<dbReference type="AlphaFoldDB" id="W4JQ40"/>
<feature type="compositionally biased region" description="Basic and acidic residues" evidence="5">
    <location>
        <begin position="92"/>
        <end position="101"/>
    </location>
</feature>
<name>W4JQ40_HETIT</name>
<reference evidence="7 8" key="1">
    <citation type="journal article" date="2012" name="New Phytol.">
        <title>Insight into trade-off between wood decay and parasitism from the genome of a fungal forest pathogen.</title>
        <authorList>
            <person name="Olson A."/>
            <person name="Aerts A."/>
            <person name="Asiegbu F."/>
            <person name="Belbahri L."/>
            <person name="Bouzid O."/>
            <person name="Broberg A."/>
            <person name="Canback B."/>
            <person name="Coutinho P.M."/>
            <person name="Cullen D."/>
            <person name="Dalman K."/>
            <person name="Deflorio G."/>
            <person name="van Diepen L.T."/>
            <person name="Dunand C."/>
            <person name="Duplessis S."/>
            <person name="Durling M."/>
            <person name="Gonthier P."/>
            <person name="Grimwood J."/>
            <person name="Fossdal C.G."/>
            <person name="Hansson D."/>
            <person name="Henrissat B."/>
            <person name="Hietala A."/>
            <person name="Himmelstrand K."/>
            <person name="Hoffmeister D."/>
            <person name="Hogberg N."/>
            <person name="James T.Y."/>
            <person name="Karlsson M."/>
            <person name="Kohler A."/>
            <person name="Kues U."/>
            <person name="Lee Y.H."/>
            <person name="Lin Y.C."/>
            <person name="Lind M."/>
            <person name="Lindquist E."/>
            <person name="Lombard V."/>
            <person name="Lucas S."/>
            <person name="Lunden K."/>
            <person name="Morin E."/>
            <person name="Murat C."/>
            <person name="Park J."/>
            <person name="Raffaello T."/>
            <person name="Rouze P."/>
            <person name="Salamov A."/>
            <person name="Schmutz J."/>
            <person name="Solheim H."/>
            <person name="Stahlberg J."/>
            <person name="Velez H."/>
            <person name="de Vries R.P."/>
            <person name="Wiebenga A."/>
            <person name="Woodward S."/>
            <person name="Yakovlev I."/>
            <person name="Garbelotto M."/>
            <person name="Martin F."/>
            <person name="Grigoriev I.V."/>
            <person name="Stenlid J."/>
        </authorList>
    </citation>
    <scope>NUCLEOTIDE SEQUENCE [LARGE SCALE GENOMIC DNA]</scope>
    <source>
        <strain evidence="7 8">TC 32-1</strain>
    </source>
</reference>
<dbReference type="GeneID" id="20674472"/>
<dbReference type="GO" id="GO:0008270">
    <property type="term" value="F:zinc ion binding"/>
    <property type="evidence" value="ECO:0007669"/>
    <property type="project" value="UniProtKB-KW"/>
</dbReference>
<dbReference type="PROSITE" id="PS00518">
    <property type="entry name" value="ZF_RING_1"/>
    <property type="match status" value="1"/>
</dbReference>
<feature type="region of interest" description="Disordered" evidence="5">
    <location>
        <begin position="75"/>
        <end position="101"/>
    </location>
</feature>
<dbReference type="Proteomes" id="UP000030671">
    <property type="component" value="Unassembled WGS sequence"/>
</dbReference>
<dbReference type="OrthoDB" id="6105938at2759"/>
<dbReference type="EMBL" id="KI925466">
    <property type="protein sequence ID" value="ETW75200.1"/>
    <property type="molecule type" value="Genomic_DNA"/>
</dbReference>
<feature type="domain" description="RING-type" evidence="6">
    <location>
        <begin position="10"/>
        <end position="56"/>
    </location>
</feature>
<dbReference type="PROSITE" id="PS50089">
    <property type="entry name" value="ZF_RING_2"/>
    <property type="match status" value="1"/>
</dbReference>
<evidence type="ECO:0000256" key="1">
    <source>
        <dbReference type="ARBA" id="ARBA00022723"/>
    </source>
</evidence>
<dbReference type="SUPFAM" id="SSF57850">
    <property type="entry name" value="RING/U-box"/>
    <property type="match status" value="1"/>
</dbReference>
<sequence length="289" mass="32791">MLSLSSASSCDVCFETYRLNSSSTDEIRRPSSLDCGHVFCTPCIDALESLICPICRSPFDRHSVRRLYVIIDPPSDPQAPRERSAARSMKRRLPDRESDDAAEKEWLKDKLIAIATDSGPDRVDVEEYLDCLQRAGDWLTRNSPGEHQDLRALYKLHSLFLKYFREHNIAILEVKDLTKRCRELRDTLASTEECARLEIEEIMRAFEEADRTSNTEPSEGSSSHEEETESPKPSPVTSEFSIYFPPFWDTTARGSTDVAHMGAAVESLMLGESAHVDFDRLAYPGHLFH</sequence>
<proteinExistence type="predicted"/>
<dbReference type="InterPro" id="IPR013083">
    <property type="entry name" value="Znf_RING/FYVE/PHD"/>
</dbReference>
<keyword evidence="8" id="KW-1185">Reference proteome</keyword>
<dbReference type="Pfam" id="PF14634">
    <property type="entry name" value="zf-RING_5"/>
    <property type="match status" value="1"/>
</dbReference>